<evidence type="ECO:0000256" key="1">
    <source>
        <dbReference type="ARBA" id="ARBA00010688"/>
    </source>
</evidence>
<evidence type="ECO:0000256" key="5">
    <source>
        <dbReference type="ARBA" id="ARBA00022840"/>
    </source>
</evidence>
<dbReference type="PIRSF" id="PIRSF000535">
    <property type="entry name" value="1PFK/6PFK/LacC"/>
    <property type="match status" value="1"/>
</dbReference>
<evidence type="ECO:0000256" key="3">
    <source>
        <dbReference type="ARBA" id="ARBA00022741"/>
    </source>
</evidence>
<dbReference type="GO" id="GO:0008443">
    <property type="term" value="F:phosphofructokinase activity"/>
    <property type="evidence" value="ECO:0007669"/>
    <property type="project" value="TreeGrafter"/>
</dbReference>
<comment type="similarity">
    <text evidence="1">Belongs to the carbohydrate kinase PfkB family.</text>
</comment>
<name>A0A9Q2ZPA0_9MICO</name>
<dbReference type="RefSeq" id="WP_214563037.1">
    <property type="nucleotide sequence ID" value="NZ_JAHEWX010000009.1"/>
</dbReference>
<dbReference type="PROSITE" id="PS00584">
    <property type="entry name" value="PFKB_KINASES_2"/>
    <property type="match status" value="1"/>
</dbReference>
<protein>
    <submittedName>
        <fullName evidence="9">1-phosphofructokinase</fullName>
    </submittedName>
</protein>
<evidence type="ECO:0000313" key="10">
    <source>
        <dbReference type="Proteomes" id="UP000709437"/>
    </source>
</evidence>
<dbReference type="GO" id="GO:0005524">
    <property type="term" value="F:ATP binding"/>
    <property type="evidence" value="ECO:0007669"/>
    <property type="project" value="UniProtKB-KW"/>
</dbReference>
<dbReference type="InterPro" id="IPR011611">
    <property type="entry name" value="PfkB_dom"/>
</dbReference>
<proteinExistence type="inferred from homology"/>
<dbReference type="Pfam" id="PF00294">
    <property type="entry name" value="PfkB"/>
    <property type="match status" value="2"/>
</dbReference>
<dbReference type="InterPro" id="IPR017583">
    <property type="entry name" value="Tagatose/fructose_Pkinase"/>
</dbReference>
<dbReference type="EMBL" id="JAHEWX010000009">
    <property type="protein sequence ID" value="MBT1541883.1"/>
    <property type="molecule type" value="Genomic_DNA"/>
</dbReference>
<accession>A0A9Q2ZPA0</accession>
<feature type="region of interest" description="Disordered" evidence="7">
    <location>
        <begin position="320"/>
        <end position="339"/>
    </location>
</feature>
<evidence type="ECO:0000256" key="4">
    <source>
        <dbReference type="ARBA" id="ARBA00022777"/>
    </source>
</evidence>
<dbReference type="GO" id="GO:0005829">
    <property type="term" value="C:cytosol"/>
    <property type="evidence" value="ECO:0007669"/>
    <property type="project" value="TreeGrafter"/>
</dbReference>
<evidence type="ECO:0000256" key="6">
    <source>
        <dbReference type="PIRNR" id="PIRNR000535"/>
    </source>
</evidence>
<sequence length="339" mass="33569">MILVVTPNPAVDVTYRVAEQRIGETQRVLGVERRPGGKGLNVGRVLAATGVPTHAVLPLGGDGGHWIADALDGLGLIHTDVAVRGETRTTVTVVDEIAHPTMFGEPGPVLSPGEWDTVTTAVETLLVGGAAGADGAADAPHAAALVVSGSLPRDTGPAVVARWVTAARRRGVLSVVDCSGTALLAAASAGATVCKPNREELVEATGADDERSGALRLLGLGAAVVVVSRGSEGIAAHTADHVLEVPAVPGVSGNPTGAGDAATAGLVGALVAAGLPTPEGSVSAPDDATLLRALRSAAAHGAAAVLQPVAGAVDPADVDRFLSTPPAPAPAHDRTRTSA</sequence>
<keyword evidence="2 6" id="KW-0808">Transferase</keyword>
<dbReference type="InterPro" id="IPR002173">
    <property type="entry name" value="Carboh/pur_kinase_PfkB_CS"/>
</dbReference>
<dbReference type="AlphaFoldDB" id="A0A9Q2ZPA0"/>
<feature type="domain" description="Carbohydrate kinase PfkB" evidence="8">
    <location>
        <begin position="138"/>
        <end position="312"/>
    </location>
</feature>
<evidence type="ECO:0000256" key="2">
    <source>
        <dbReference type="ARBA" id="ARBA00022679"/>
    </source>
</evidence>
<dbReference type="InterPro" id="IPR029056">
    <property type="entry name" value="Ribokinase-like"/>
</dbReference>
<dbReference type="PANTHER" id="PTHR46566:SF5">
    <property type="entry name" value="1-PHOSPHOFRUCTOKINASE"/>
    <property type="match status" value="1"/>
</dbReference>
<feature type="domain" description="Carbohydrate kinase PfkB" evidence="8">
    <location>
        <begin position="19"/>
        <end position="94"/>
    </location>
</feature>
<gene>
    <name evidence="9" type="ORF">KK103_08930</name>
</gene>
<comment type="caution">
    <text evidence="9">The sequence shown here is derived from an EMBL/GenBank/DDBJ whole genome shotgun (WGS) entry which is preliminary data.</text>
</comment>
<dbReference type="Gene3D" id="3.40.1190.20">
    <property type="match status" value="1"/>
</dbReference>
<evidence type="ECO:0000313" key="9">
    <source>
        <dbReference type="EMBL" id="MBT1541883.1"/>
    </source>
</evidence>
<dbReference type="Proteomes" id="UP000709437">
    <property type="component" value="Unassembled WGS sequence"/>
</dbReference>
<evidence type="ECO:0000256" key="7">
    <source>
        <dbReference type="SAM" id="MobiDB-lite"/>
    </source>
</evidence>
<reference evidence="9" key="1">
    <citation type="submission" date="2021-05" db="EMBL/GenBank/DDBJ databases">
        <title>Whole genome sequence of Curtobacterium flaccumfaciens pv. flaccumfaciens strain CFBP 3417.</title>
        <authorList>
            <person name="Osdaghi E."/>
            <person name="Taghouti G."/>
            <person name="Portier P."/>
            <person name="Fazliarab A."/>
            <person name="Taghavi S.M."/>
            <person name="Briand M."/>
            <person name="Le-Saux M."/>
            <person name="Jacques M.-A."/>
        </authorList>
    </citation>
    <scope>NUCLEOTIDE SEQUENCE</scope>
    <source>
        <strain evidence="9">CFBP 3417</strain>
    </source>
</reference>
<evidence type="ECO:0000259" key="8">
    <source>
        <dbReference type="Pfam" id="PF00294"/>
    </source>
</evidence>
<organism evidence="9 10">
    <name type="scientific">Curtobacterium flaccumfaciens pv. flaccumfaciens</name>
    <dbReference type="NCBI Taxonomy" id="138532"/>
    <lineage>
        <taxon>Bacteria</taxon>
        <taxon>Bacillati</taxon>
        <taxon>Actinomycetota</taxon>
        <taxon>Actinomycetes</taxon>
        <taxon>Micrococcales</taxon>
        <taxon>Microbacteriaceae</taxon>
        <taxon>Curtobacterium</taxon>
    </lineage>
</organism>
<keyword evidence="5" id="KW-0067">ATP-binding</keyword>
<keyword evidence="4" id="KW-0418">Kinase</keyword>
<dbReference type="PANTHER" id="PTHR46566">
    <property type="entry name" value="1-PHOSPHOFRUCTOKINASE-RELATED"/>
    <property type="match status" value="1"/>
</dbReference>
<keyword evidence="3" id="KW-0547">Nucleotide-binding</keyword>
<dbReference type="SUPFAM" id="SSF53613">
    <property type="entry name" value="Ribokinase-like"/>
    <property type="match status" value="1"/>
</dbReference>